<dbReference type="RefSeq" id="WP_094472288.1">
    <property type="nucleotide sequence ID" value="NZ_NOXT01000030.1"/>
</dbReference>
<comment type="caution">
    <text evidence="1">The sequence shown here is derived from an EMBL/GenBank/DDBJ whole genome shotgun (WGS) entry which is preliminary data.</text>
</comment>
<dbReference type="OrthoDB" id="7432856at2"/>
<keyword evidence="2" id="KW-1185">Reference proteome</keyword>
<dbReference type="AlphaFoldDB" id="A0A255Z6Y6"/>
<dbReference type="Proteomes" id="UP000216991">
    <property type="component" value="Unassembled WGS sequence"/>
</dbReference>
<evidence type="ECO:0000313" key="2">
    <source>
        <dbReference type="Proteomes" id="UP000216991"/>
    </source>
</evidence>
<sequence length="68" mass="7861">MPKGHRYEELGRLFRKAGSHYLFLERDDGGVWRLDGSLRDQSLIGERVRVVGIRSDFDLIDVESITRA</sequence>
<reference evidence="1 2" key="1">
    <citation type="submission" date="2017-07" db="EMBL/GenBank/DDBJ databases">
        <title>Sandarakinorhabdus cyanobacteriorum sp. nov., a novel bacterium isolated from cyanobacterial aggregates in a eutrophic lake.</title>
        <authorList>
            <person name="Cai H."/>
        </authorList>
    </citation>
    <scope>NUCLEOTIDE SEQUENCE [LARGE SCALE GENOMIC DNA]</scope>
    <source>
        <strain evidence="1 2">TH057</strain>
    </source>
</reference>
<proteinExistence type="predicted"/>
<evidence type="ECO:0000313" key="1">
    <source>
        <dbReference type="EMBL" id="OYQ37307.1"/>
    </source>
</evidence>
<gene>
    <name evidence="1" type="ORF">CHU93_00620</name>
</gene>
<dbReference type="EMBL" id="NOXT01000030">
    <property type="protein sequence ID" value="OYQ37307.1"/>
    <property type="molecule type" value="Genomic_DNA"/>
</dbReference>
<protein>
    <submittedName>
        <fullName evidence="1">Uncharacterized protein</fullName>
    </submittedName>
</protein>
<name>A0A255Z6Y6_9SPHN</name>
<organism evidence="1 2">
    <name type="scientific">Sandarakinorhabdus cyanobacteriorum</name>
    <dbReference type="NCBI Taxonomy" id="1981098"/>
    <lineage>
        <taxon>Bacteria</taxon>
        <taxon>Pseudomonadati</taxon>
        <taxon>Pseudomonadota</taxon>
        <taxon>Alphaproteobacteria</taxon>
        <taxon>Sphingomonadales</taxon>
        <taxon>Sphingosinicellaceae</taxon>
        <taxon>Sandarakinorhabdus</taxon>
    </lineage>
</organism>
<accession>A0A255Z6Y6</accession>
<dbReference type="Pfam" id="PF19135">
    <property type="entry name" value="DUF5818"/>
    <property type="match status" value="1"/>
</dbReference>
<dbReference type="InterPro" id="IPR043856">
    <property type="entry name" value="DUF5818"/>
</dbReference>